<dbReference type="Pfam" id="PF01094">
    <property type="entry name" value="ANF_receptor"/>
    <property type="match status" value="1"/>
</dbReference>
<keyword evidence="7" id="KW-1185">Reference proteome</keyword>
<proteinExistence type="predicted"/>
<dbReference type="AlphaFoldDB" id="A0A1Y2CP36"/>
<comment type="caution">
    <text evidence="6">The sequence shown here is derived from an EMBL/GenBank/DDBJ whole genome shotgun (WGS) entry which is preliminary data.</text>
</comment>
<evidence type="ECO:0000256" key="4">
    <source>
        <dbReference type="ARBA" id="ARBA00023136"/>
    </source>
</evidence>
<reference evidence="6 7" key="1">
    <citation type="submission" date="2016-07" db="EMBL/GenBank/DDBJ databases">
        <title>Pervasive Adenine N6-methylation of Active Genes in Fungi.</title>
        <authorList>
            <consortium name="DOE Joint Genome Institute"/>
            <person name="Mondo S.J."/>
            <person name="Dannebaum R.O."/>
            <person name="Kuo R.C."/>
            <person name="Labutti K."/>
            <person name="Haridas S."/>
            <person name="Kuo A."/>
            <person name="Salamov A."/>
            <person name="Ahrendt S.R."/>
            <person name="Lipzen A."/>
            <person name="Sullivan W."/>
            <person name="Andreopoulos W.B."/>
            <person name="Clum A."/>
            <person name="Lindquist E."/>
            <person name="Daum C."/>
            <person name="Ramamoorthy G.K."/>
            <person name="Gryganskyi A."/>
            <person name="Culley D."/>
            <person name="Magnuson J.K."/>
            <person name="James T.Y."/>
            <person name="O'Malley M.A."/>
            <person name="Stajich J.E."/>
            <person name="Spatafora J.W."/>
            <person name="Visel A."/>
            <person name="Grigoriev I.V."/>
        </authorList>
    </citation>
    <scope>NUCLEOTIDE SEQUENCE [LARGE SCALE GENOMIC DNA]</scope>
    <source>
        <strain evidence="6 7">JEL800</strain>
    </source>
</reference>
<evidence type="ECO:0000313" key="6">
    <source>
        <dbReference type="EMBL" id="ORY48604.1"/>
    </source>
</evidence>
<comment type="subcellular location">
    <subcellularLocation>
        <location evidence="1">Membrane</location>
    </subcellularLocation>
</comment>
<dbReference type="OrthoDB" id="2116939at2759"/>
<name>A0A1Y2CP36_9FUNG</name>
<dbReference type="InterPro" id="IPR028082">
    <property type="entry name" value="Peripla_BP_I"/>
</dbReference>
<evidence type="ECO:0000256" key="3">
    <source>
        <dbReference type="ARBA" id="ARBA00022989"/>
    </source>
</evidence>
<keyword evidence="3" id="KW-1133">Transmembrane helix</keyword>
<keyword evidence="2" id="KW-0812">Transmembrane</keyword>
<protein>
    <submittedName>
        <fullName evidence="6">Periplasmic binding protein-like I</fullName>
    </submittedName>
</protein>
<evidence type="ECO:0000259" key="5">
    <source>
        <dbReference type="Pfam" id="PF01094"/>
    </source>
</evidence>
<dbReference type="EMBL" id="MCGO01000011">
    <property type="protein sequence ID" value="ORY48604.1"/>
    <property type="molecule type" value="Genomic_DNA"/>
</dbReference>
<dbReference type="Proteomes" id="UP000193642">
    <property type="component" value="Unassembled WGS sequence"/>
</dbReference>
<dbReference type="SUPFAM" id="SSF53822">
    <property type="entry name" value="Periplasmic binding protein-like I"/>
    <property type="match status" value="1"/>
</dbReference>
<dbReference type="Gene3D" id="3.40.50.2300">
    <property type="match status" value="2"/>
</dbReference>
<evidence type="ECO:0000256" key="2">
    <source>
        <dbReference type="ARBA" id="ARBA00022692"/>
    </source>
</evidence>
<dbReference type="GO" id="GO:0016020">
    <property type="term" value="C:membrane"/>
    <property type="evidence" value="ECO:0007669"/>
    <property type="project" value="UniProtKB-SubCell"/>
</dbReference>
<dbReference type="InterPro" id="IPR001828">
    <property type="entry name" value="ANF_lig-bd_rcpt"/>
</dbReference>
<accession>A0A1Y2CP36</accession>
<organism evidence="6 7">
    <name type="scientific">Rhizoclosmatium globosum</name>
    <dbReference type="NCBI Taxonomy" id="329046"/>
    <lineage>
        <taxon>Eukaryota</taxon>
        <taxon>Fungi</taxon>
        <taxon>Fungi incertae sedis</taxon>
        <taxon>Chytridiomycota</taxon>
        <taxon>Chytridiomycota incertae sedis</taxon>
        <taxon>Chytridiomycetes</taxon>
        <taxon>Chytridiales</taxon>
        <taxon>Chytriomycetaceae</taxon>
        <taxon>Rhizoclosmatium</taxon>
    </lineage>
</organism>
<keyword evidence="4" id="KW-0472">Membrane</keyword>
<evidence type="ECO:0000256" key="1">
    <source>
        <dbReference type="ARBA" id="ARBA00004370"/>
    </source>
</evidence>
<sequence length="290" mass="32133">MATVVNPILPQHVLANKQQSRISIAFIGPYAWLPKLSFNGSMVIGGMENISPSYFTDFSNPSAAVYLYWYDVAASLAVRDLNNNPDILPNTTITIKRFNTYDPKKSKNGAPTNIFVNSAGYAMNTIINQLYQDNEDVVAVFGDVLLSAIRFTASLYSYYQLPSCNPAAYSYPLLDRNLYGYTFQLDTMVGMGNALFLLLEAWNVKRIAFIYNMKDAASRAVSNDMISYIRSNGVEVLTVLDLNLGTTGTGLEFIATSLERVDARYIYVYGGPILTGNVYFGLARLVLVLT</sequence>
<evidence type="ECO:0000313" key="7">
    <source>
        <dbReference type="Proteomes" id="UP000193642"/>
    </source>
</evidence>
<feature type="domain" description="Receptor ligand binding region" evidence="5">
    <location>
        <begin position="72"/>
        <end position="240"/>
    </location>
</feature>
<gene>
    <name evidence="6" type="ORF">BCR33DRAFT_782310</name>
</gene>